<dbReference type="Pfam" id="PF05114">
    <property type="entry name" value="MbnB_TglH_ChrH"/>
    <property type="match status" value="1"/>
</dbReference>
<evidence type="ECO:0000313" key="3">
    <source>
        <dbReference type="Proteomes" id="UP001595840"/>
    </source>
</evidence>
<evidence type="ECO:0000256" key="1">
    <source>
        <dbReference type="HAMAP-Rule" id="MF_00697"/>
    </source>
</evidence>
<keyword evidence="3" id="KW-1185">Reference proteome</keyword>
<dbReference type="PANTHER" id="PTHR42194:SF1">
    <property type="entry name" value="UPF0276 PROTEIN HI_1600"/>
    <property type="match status" value="1"/>
</dbReference>
<dbReference type="HAMAP" id="MF_00697">
    <property type="entry name" value="UPF0276"/>
    <property type="match status" value="1"/>
</dbReference>
<dbReference type="InterPro" id="IPR036237">
    <property type="entry name" value="Xyl_isomerase-like_sf"/>
</dbReference>
<sequence>MAHNLDKVVTKPALSAGLGLRRSEMKSFAELTPAEVNFMEVAPENWIGVGGRFGEQLRSYTERFPFFCHGLSLSIGSPAPLDTALISNIKNFLDEHKVLCYSEHLSYCSDDGHLYDLLPIPFTEEAVHYVAGRVREVQDRLERRIALENVSYYLTAGQDLTEAEFINAVLSEADCDLLLDVNNIYVNSINHRYNASDFLRQLPGARTAYYHIAGHYDEAEDLKVDTHGADVIEPVWALLEQAYGLFGVRPTLLERDFNIPPLVDMLAELNRVKQIQTRALAGGAHDFRTGSPTSSGVIA</sequence>
<dbReference type="Gene3D" id="3.20.20.150">
    <property type="entry name" value="Divalent-metal-dependent TIM barrel enzymes"/>
    <property type="match status" value="1"/>
</dbReference>
<gene>
    <name evidence="2" type="ORF">ACFOX3_12665</name>
</gene>
<dbReference type="EMBL" id="JBHSCX010000015">
    <property type="protein sequence ID" value="MFC4363162.1"/>
    <property type="molecule type" value="Genomic_DNA"/>
</dbReference>
<proteinExistence type="inferred from homology"/>
<reference evidence="3" key="1">
    <citation type="journal article" date="2019" name="Int. J. Syst. Evol. Microbiol.">
        <title>The Global Catalogue of Microorganisms (GCM) 10K type strain sequencing project: providing services to taxonomists for standard genome sequencing and annotation.</title>
        <authorList>
            <consortium name="The Broad Institute Genomics Platform"/>
            <consortium name="The Broad Institute Genome Sequencing Center for Infectious Disease"/>
            <person name="Wu L."/>
            <person name="Ma J."/>
        </authorList>
    </citation>
    <scope>NUCLEOTIDE SEQUENCE [LARGE SCALE GENOMIC DNA]</scope>
    <source>
        <strain evidence="3">CECT 8570</strain>
    </source>
</reference>
<dbReference type="RefSeq" id="WP_290264990.1">
    <property type="nucleotide sequence ID" value="NZ_JAUFQG010000006.1"/>
</dbReference>
<accession>A0ABV8V8S1</accession>
<dbReference type="InterPro" id="IPR007801">
    <property type="entry name" value="MbnB/TglH/ChrH"/>
</dbReference>
<name>A0ABV8V8S1_9GAMM</name>
<dbReference type="Proteomes" id="UP001595840">
    <property type="component" value="Unassembled WGS sequence"/>
</dbReference>
<comment type="caution">
    <text evidence="2">The sequence shown here is derived from an EMBL/GenBank/DDBJ whole genome shotgun (WGS) entry which is preliminary data.</text>
</comment>
<evidence type="ECO:0000313" key="2">
    <source>
        <dbReference type="EMBL" id="MFC4363162.1"/>
    </source>
</evidence>
<organism evidence="2 3">
    <name type="scientific">Simiduia curdlanivorans</name>
    <dbReference type="NCBI Taxonomy" id="1492769"/>
    <lineage>
        <taxon>Bacteria</taxon>
        <taxon>Pseudomonadati</taxon>
        <taxon>Pseudomonadota</taxon>
        <taxon>Gammaproteobacteria</taxon>
        <taxon>Cellvibrionales</taxon>
        <taxon>Cellvibrionaceae</taxon>
        <taxon>Simiduia</taxon>
    </lineage>
</organism>
<protein>
    <recommendedName>
        <fullName evidence="1">UPF0276 protein ACFOX3_12665</fullName>
    </recommendedName>
</protein>
<dbReference type="NCBIfam" id="NF003818">
    <property type="entry name" value="PRK05409.1"/>
    <property type="match status" value="1"/>
</dbReference>
<dbReference type="PANTHER" id="PTHR42194">
    <property type="entry name" value="UPF0276 PROTEIN HI_1600"/>
    <property type="match status" value="1"/>
</dbReference>
<dbReference type="SUPFAM" id="SSF51658">
    <property type="entry name" value="Xylose isomerase-like"/>
    <property type="match status" value="1"/>
</dbReference>
<comment type="similarity">
    <text evidence="1">Belongs to the UPF0276 family.</text>
</comment>